<evidence type="ECO:0000256" key="1">
    <source>
        <dbReference type="ARBA" id="ARBA00023015"/>
    </source>
</evidence>
<dbReference type="InterPro" id="IPR000792">
    <property type="entry name" value="Tscrpt_reg_LuxR_C"/>
</dbReference>
<dbReference type="PRINTS" id="PR00038">
    <property type="entry name" value="HTHLUXR"/>
</dbReference>
<evidence type="ECO:0000313" key="5">
    <source>
        <dbReference type="EMBL" id="KUI15329.1"/>
    </source>
</evidence>
<dbReference type="SMART" id="SM00421">
    <property type="entry name" value="HTH_LUXR"/>
    <property type="match status" value="1"/>
</dbReference>
<dbReference type="Gene3D" id="1.10.10.10">
    <property type="entry name" value="Winged helix-like DNA-binding domain superfamily/Winged helix DNA-binding domain"/>
    <property type="match status" value="1"/>
</dbReference>
<sequence>MSPAMSLSGPARLEQRVARICARAHDPLELLAAVATAVRAEISYAAAGWLLTDPDTLLITGVHAENVTRQQNLALIECELTIDDVNKFVDLARRDVPAASLGIETAGDLSRSARWSKIYQPNGYGDEMRGVFNSGSATWGHFCLTRRAEDAFFTEGEVATMARLCPHVANGIRASLQLGEKPAVSVAAAPALLMLADDGSIESMTPQVTEWLGPVEDERLESTIVLHEVAHQARVLAETGVGEPAMARTRARSGDWLVVRAVRMERDGSQTGCTAVVLEQARRSDIAPLLVHLSQLTRREKEIAQLLLTGMSTREIAGRLWITAETLRGHVKAIFAKLGVNSRPELAALLSQDLVLRR</sequence>
<keyword evidence="2" id="KW-0238">DNA-binding</keyword>
<dbReference type="PROSITE" id="PS00622">
    <property type="entry name" value="HTH_LUXR_1"/>
    <property type="match status" value="1"/>
</dbReference>
<gene>
    <name evidence="5" type="ORF">AU192_18480</name>
</gene>
<organism evidence="5 6">
    <name type="scientific">Mycobacterium lehmannii</name>
    <dbReference type="NCBI Taxonomy" id="2048550"/>
    <lineage>
        <taxon>Bacteria</taxon>
        <taxon>Bacillati</taxon>
        <taxon>Actinomycetota</taxon>
        <taxon>Actinomycetes</taxon>
        <taxon>Mycobacteriales</taxon>
        <taxon>Mycobacteriaceae</taxon>
        <taxon>Mycobacterium</taxon>
    </lineage>
</organism>
<comment type="caution">
    <text evidence="5">The sequence shown here is derived from an EMBL/GenBank/DDBJ whole genome shotgun (WGS) entry which is preliminary data.</text>
</comment>
<dbReference type="Proteomes" id="UP000053707">
    <property type="component" value="Unassembled WGS sequence"/>
</dbReference>
<dbReference type="Pfam" id="PF00196">
    <property type="entry name" value="GerE"/>
    <property type="match status" value="1"/>
</dbReference>
<dbReference type="CDD" id="cd06170">
    <property type="entry name" value="LuxR_C_like"/>
    <property type="match status" value="1"/>
</dbReference>
<dbReference type="InterPro" id="IPR036388">
    <property type="entry name" value="WH-like_DNA-bd_sf"/>
</dbReference>
<evidence type="ECO:0000259" key="4">
    <source>
        <dbReference type="PROSITE" id="PS50043"/>
    </source>
</evidence>
<evidence type="ECO:0000313" key="6">
    <source>
        <dbReference type="Proteomes" id="UP000053707"/>
    </source>
</evidence>
<dbReference type="GO" id="GO:0006355">
    <property type="term" value="P:regulation of DNA-templated transcription"/>
    <property type="evidence" value="ECO:0007669"/>
    <property type="project" value="InterPro"/>
</dbReference>
<dbReference type="PANTHER" id="PTHR44688:SF16">
    <property type="entry name" value="DNA-BINDING TRANSCRIPTIONAL ACTIVATOR DEVR_DOSR"/>
    <property type="match status" value="1"/>
</dbReference>
<dbReference type="PANTHER" id="PTHR44688">
    <property type="entry name" value="DNA-BINDING TRANSCRIPTIONAL ACTIVATOR DEVR_DOSR"/>
    <property type="match status" value="1"/>
</dbReference>
<dbReference type="EMBL" id="LQIR01000021">
    <property type="protein sequence ID" value="KUI15329.1"/>
    <property type="molecule type" value="Genomic_DNA"/>
</dbReference>
<keyword evidence="3" id="KW-0804">Transcription</keyword>
<keyword evidence="1" id="KW-0805">Transcription regulation</keyword>
<accession>A0A124EPG3</accession>
<reference evidence="5 6" key="1">
    <citation type="submission" date="2016-01" db="EMBL/GenBank/DDBJ databases">
        <authorList>
            <consortium name="TB Trials Study Group"/>
            <person name="Sutton G."/>
            <person name="Brinkac L."/>
            <person name="Sanka R."/>
            <person name="Adams M."/>
            <person name="Lau E.L."/>
            <person name="Macaden R."/>
            <person name="Grewal H.M.S."/>
        </authorList>
    </citation>
    <scope>NUCLEOTIDE SEQUENCE [LARGE SCALE GENOMIC DNA]</scope>
    <source>
        <strain evidence="5 6">IS-1744</strain>
    </source>
</reference>
<evidence type="ECO:0000256" key="2">
    <source>
        <dbReference type="ARBA" id="ARBA00023125"/>
    </source>
</evidence>
<protein>
    <recommendedName>
        <fullName evidence="4">HTH luxR-type domain-containing protein</fullName>
    </recommendedName>
</protein>
<dbReference type="GO" id="GO:0003677">
    <property type="term" value="F:DNA binding"/>
    <property type="evidence" value="ECO:0007669"/>
    <property type="project" value="UniProtKB-KW"/>
</dbReference>
<dbReference type="SUPFAM" id="SSF46894">
    <property type="entry name" value="C-terminal effector domain of the bipartite response regulators"/>
    <property type="match status" value="1"/>
</dbReference>
<dbReference type="PROSITE" id="PS50043">
    <property type="entry name" value="HTH_LUXR_2"/>
    <property type="match status" value="1"/>
</dbReference>
<dbReference type="InterPro" id="IPR016032">
    <property type="entry name" value="Sig_transdc_resp-reg_C-effctor"/>
</dbReference>
<feature type="domain" description="HTH luxR-type" evidence="4">
    <location>
        <begin position="289"/>
        <end position="354"/>
    </location>
</feature>
<name>A0A124EPG3_9MYCO</name>
<keyword evidence="6" id="KW-1185">Reference proteome</keyword>
<dbReference type="AlphaFoldDB" id="A0A124EPG3"/>
<evidence type="ECO:0000256" key="3">
    <source>
        <dbReference type="ARBA" id="ARBA00023163"/>
    </source>
</evidence>
<proteinExistence type="predicted"/>